<sequence length="146" mass="16582">MKQFKIILIFAISFDVYSSQLTYNITNPALGGYNPGFVNSAKERISIVERKKSEQERINREIERNAEYEKRNNPSRQLERVLVQYINSQVADRIAKSMFDDSSDSGSINVSEGLDLSYEKVGERLTIRISGESGDQTIELGLPEVK</sequence>
<evidence type="ECO:0008006" key="4">
    <source>
        <dbReference type="Google" id="ProtNLM"/>
    </source>
</evidence>
<evidence type="ECO:0000313" key="3">
    <source>
        <dbReference type="Proteomes" id="UP000238163"/>
    </source>
</evidence>
<dbReference type="RefSeq" id="WP_096444501.1">
    <property type="nucleotide sequence ID" value="NZ_NWTN01000050.1"/>
</dbReference>
<proteinExistence type="predicted"/>
<keyword evidence="1" id="KW-0175">Coiled coil</keyword>
<dbReference type="Proteomes" id="UP000238163">
    <property type="component" value="Unassembled WGS sequence"/>
</dbReference>
<name>A0ABX5D6D3_9VIBR</name>
<reference evidence="2 3" key="1">
    <citation type="submission" date="2018-03" db="EMBL/GenBank/DDBJ databases">
        <title>Genetic Diversity and Phenotypic Plasticity of AHL Mediated Quorum Sensing in Environmental Strains of Vibrio mediterranei.</title>
        <authorList>
            <person name="Lantoine F."/>
            <person name="Vouve F."/>
        </authorList>
    </citation>
    <scope>NUCLEOTIDE SEQUENCE [LARGE SCALE GENOMIC DNA]</scope>
    <source>
        <strain evidence="2 3">17LN0615E</strain>
    </source>
</reference>
<feature type="coiled-coil region" evidence="1">
    <location>
        <begin position="38"/>
        <end position="71"/>
    </location>
</feature>
<dbReference type="EMBL" id="NWTN01000050">
    <property type="protein sequence ID" value="PRQ64502.1"/>
    <property type="molecule type" value="Genomic_DNA"/>
</dbReference>
<protein>
    <recommendedName>
        <fullName evidence="4">Curli production assembly/transport component CsgF</fullName>
    </recommendedName>
</protein>
<accession>A0ABX5D6D3</accession>
<gene>
    <name evidence="2" type="ORF">COR51_27205</name>
</gene>
<keyword evidence="3" id="KW-1185">Reference proteome</keyword>
<evidence type="ECO:0000313" key="2">
    <source>
        <dbReference type="EMBL" id="PRQ64502.1"/>
    </source>
</evidence>
<evidence type="ECO:0000256" key="1">
    <source>
        <dbReference type="SAM" id="Coils"/>
    </source>
</evidence>
<organism evidence="2 3">
    <name type="scientific">Vibrio mediterranei</name>
    <dbReference type="NCBI Taxonomy" id="689"/>
    <lineage>
        <taxon>Bacteria</taxon>
        <taxon>Pseudomonadati</taxon>
        <taxon>Pseudomonadota</taxon>
        <taxon>Gammaproteobacteria</taxon>
        <taxon>Vibrionales</taxon>
        <taxon>Vibrionaceae</taxon>
        <taxon>Vibrio</taxon>
    </lineage>
</organism>
<comment type="caution">
    <text evidence="2">The sequence shown here is derived from an EMBL/GenBank/DDBJ whole genome shotgun (WGS) entry which is preliminary data.</text>
</comment>